<keyword evidence="1" id="KW-1133">Transmembrane helix</keyword>
<feature type="transmembrane region" description="Helical" evidence="1">
    <location>
        <begin position="196"/>
        <end position="219"/>
    </location>
</feature>
<dbReference type="RefSeq" id="WP_090628203.1">
    <property type="nucleotide sequence ID" value="NZ_FOQO01000007.1"/>
</dbReference>
<feature type="transmembrane region" description="Helical" evidence="1">
    <location>
        <begin position="157"/>
        <end position="175"/>
    </location>
</feature>
<keyword evidence="1" id="KW-0812">Transmembrane</keyword>
<sequence>MEPKVEFSRIRDFGETINDSINFVKQNFKALFTPLLYISLIFILAAMATGILVQVKTIGLVGAEMAGPVNAFDGTAFLAGFGINYVLYLLFYFISFTVVQLVTLCFIDLYRKNGNVPPTKEEVWIACKAHFWRFILASLLLSIIVAIATMLCILPGIYLFPIASLVYAIVVMDEAPFDQAFTRAFTLIKDNWWKTFGVLFIVWLIAYFSIGLVALPGTLMTMSGFLLGESSSLTLTGAILNVVIQSFGMLVYSLPTIALALCYFSLSEEKEGTGLMERIENLGTHADTGKDLPDEEY</sequence>
<proteinExistence type="predicted"/>
<feature type="transmembrane region" description="Helical" evidence="1">
    <location>
        <begin position="85"/>
        <end position="110"/>
    </location>
</feature>
<dbReference type="EMBL" id="FOQO01000007">
    <property type="protein sequence ID" value="SFJ07874.1"/>
    <property type="molecule type" value="Genomic_DNA"/>
</dbReference>
<organism evidence="2 3">
    <name type="scientific">Parapedobacter indicus</name>
    <dbReference type="NCBI Taxonomy" id="1477437"/>
    <lineage>
        <taxon>Bacteria</taxon>
        <taxon>Pseudomonadati</taxon>
        <taxon>Bacteroidota</taxon>
        <taxon>Sphingobacteriia</taxon>
        <taxon>Sphingobacteriales</taxon>
        <taxon>Sphingobacteriaceae</taxon>
        <taxon>Parapedobacter</taxon>
    </lineage>
</organism>
<gene>
    <name evidence="2" type="ORF">SAMN05444682_107188</name>
</gene>
<feature type="transmembrane region" description="Helical" evidence="1">
    <location>
        <begin position="35"/>
        <end position="55"/>
    </location>
</feature>
<evidence type="ECO:0000256" key="1">
    <source>
        <dbReference type="SAM" id="Phobius"/>
    </source>
</evidence>
<feature type="transmembrane region" description="Helical" evidence="1">
    <location>
        <begin position="239"/>
        <end position="266"/>
    </location>
</feature>
<reference evidence="2 3" key="1">
    <citation type="submission" date="2016-10" db="EMBL/GenBank/DDBJ databases">
        <authorList>
            <person name="de Groot N.N."/>
        </authorList>
    </citation>
    <scope>NUCLEOTIDE SEQUENCE [LARGE SCALE GENOMIC DNA]</scope>
    <source>
        <strain evidence="2 3">RK1</strain>
    </source>
</reference>
<dbReference type="OrthoDB" id="1049480at2"/>
<protein>
    <recommendedName>
        <fullName evidence="4">Membrane domain of glycerophosphoryl diester phosphodiesterase</fullName>
    </recommendedName>
</protein>
<evidence type="ECO:0008006" key="4">
    <source>
        <dbReference type="Google" id="ProtNLM"/>
    </source>
</evidence>
<keyword evidence="1" id="KW-0472">Membrane</keyword>
<feature type="transmembrane region" description="Helical" evidence="1">
    <location>
        <begin position="131"/>
        <end position="151"/>
    </location>
</feature>
<name>A0A1I3NEZ0_9SPHI</name>
<dbReference type="AlphaFoldDB" id="A0A1I3NEZ0"/>
<dbReference type="Proteomes" id="UP000198670">
    <property type="component" value="Unassembled WGS sequence"/>
</dbReference>
<keyword evidence="3" id="KW-1185">Reference proteome</keyword>
<evidence type="ECO:0000313" key="2">
    <source>
        <dbReference type="EMBL" id="SFJ07874.1"/>
    </source>
</evidence>
<evidence type="ECO:0000313" key="3">
    <source>
        <dbReference type="Proteomes" id="UP000198670"/>
    </source>
</evidence>
<dbReference type="STRING" id="1477437.SAMN05444682_107188"/>
<accession>A0A1I3NEZ0</accession>